<protein>
    <submittedName>
        <fullName evidence="1">4237_t:CDS:1</fullName>
    </submittedName>
</protein>
<accession>A0A9N9PCX4</accession>
<sequence length="149" mass="17549">DKEIKCLFLRMRNPSSTCIDEFIKRIFGYSPCSNEGKEIETRTKKALGDFRHKLNLSVVELIDNFKKTRERKGITVTSLSNENIKKFIDENVVSNLLKRYISGTNKSELKRCRSLEKLVHLIHEMFRIHWRGKNIVQVKNLDNITKNMH</sequence>
<name>A0A9N9PCX4_9GLOM</name>
<dbReference type="EMBL" id="CAJVQA010066930">
    <property type="protein sequence ID" value="CAG8831784.1"/>
    <property type="molecule type" value="Genomic_DNA"/>
</dbReference>
<keyword evidence="2" id="KW-1185">Reference proteome</keyword>
<comment type="caution">
    <text evidence="1">The sequence shown here is derived from an EMBL/GenBank/DDBJ whole genome shotgun (WGS) entry which is preliminary data.</text>
</comment>
<dbReference type="Proteomes" id="UP000789759">
    <property type="component" value="Unassembled WGS sequence"/>
</dbReference>
<feature type="non-terminal residue" evidence="1">
    <location>
        <position position="149"/>
    </location>
</feature>
<evidence type="ECO:0000313" key="2">
    <source>
        <dbReference type="Proteomes" id="UP000789759"/>
    </source>
</evidence>
<dbReference type="AlphaFoldDB" id="A0A9N9PCX4"/>
<gene>
    <name evidence="1" type="ORF">CPELLU_LOCUS20772</name>
</gene>
<organism evidence="1 2">
    <name type="scientific">Cetraspora pellucida</name>
    <dbReference type="NCBI Taxonomy" id="1433469"/>
    <lineage>
        <taxon>Eukaryota</taxon>
        <taxon>Fungi</taxon>
        <taxon>Fungi incertae sedis</taxon>
        <taxon>Mucoromycota</taxon>
        <taxon>Glomeromycotina</taxon>
        <taxon>Glomeromycetes</taxon>
        <taxon>Diversisporales</taxon>
        <taxon>Gigasporaceae</taxon>
        <taxon>Cetraspora</taxon>
    </lineage>
</organism>
<evidence type="ECO:0000313" key="1">
    <source>
        <dbReference type="EMBL" id="CAG8831784.1"/>
    </source>
</evidence>
<proteinExistence type="predicted"/>
<dbReference type="OrthoDB" id="2409414at2759"/>
<feature type="non-terminal residue" evidence="1">
    <location>
        <position position="1"/>
    </location>
</feature>
<reference evidence="1" key="1">
    <citation type="submission" date="2021-06" db="EMBL/GenBank/DDBJ databases">
        <authorList>
            <person name="Kallberg Y."/>
            <person name="Tangrot J."/>
            <person name="Rosling A."/>
        </authorList>
    </citation>
    <scope>NUCLEOTIDE SEQUENCE</scope>
    <source>
        <strain evidence="1">FL966</strain>
    </source>
</reference>